<name>A0A9D4QYE9_DREPO</name>
<dbReference type="EMBL" id="JAIWYP010000003">
    <property type="protein sequence ID" value="KAH3848189.1"/>
    <property type="molecule type" value="Genomic_DNA"/>
</dbReference>
<accession>A0A9D4QYE9</accession>
<dbReference type="AlphaFoldDB" id="A0A9D4QYE9"/>
<proteinExistence type="predicted"/>
<evidence type="ECO:0000256" key="1">
    <source>
        <dbReference type="SAM" id="MobiDB-lite"/>
    </source>
</evidence>
<reference evidence="2" key="2">
    <citation type="submission" date="2020-11" db="EMBL/GenBank/DDBJ databases">
        <authorList>
            <person name="McCartney M.A."/>
            <person name="Auch B."/>
            <person name="Kono T."/>
            <person name="Mallez S."/>
            <person name="Becker A."/>
            <person name="Gohl D.M."/>
            <person name="Silverstein K.A.T."/>
            <person name="Koren S."/>
            <person name="Bechman K.B."/>
            <person name="Herman A."/>
            <person name="Abrahante J.E."/>
            <person name="Garbe J."/>
        </authorList>
    </citation>
    <scope>NUCLEOTIDE SEQUENCE</scope>
    <source>
        <strain evidence="2">Duluth1</strain>
        <tissue evidence="2">Whole animal</tissue>
    </source>
</reference>
<evidence type="ECO:0000313" key="2">
    <source>
        <dbReference type="EMBL" id="KAH3848189.1"/>
    </source>
</evidence>
<comment type="caution">
    <text evidence="2">The sequence shown here is derived from an EMBL/GenBank/DDBJ whole genome shotgun (WGS) entry which is preliminary data.</text>
</comment>
<protein>
    <submittedName>
        <fullName evidence="2">Uncharacterized protein</fullName>
    </submittedName>
</protein>
<feature type="region of interest" description="Disordered" evidence="1">
    <location>
        <begin position="27"/>
        <end position="52"/>
    </location>
</feature>
<keyword evidence="3" id="KW-1185">Reference proteome</keyword>
<organism evidence="2 3">
    <name type="scientific">Dreissena polymorpha</name>
    <name type="common">Zebra mussel</name>
    <name type="synonym">Mytilus polymorpha</name>
    <dbReference type="NCBI Taxonomy" id="45954"/>
    <lineage>
        <taxon>Eukaryota</taxon>
        <taxon>Metazoa</taxon>
        <taxon>Spiralia</taxon>
        <taxon>Lophotrochozoa</taxon>
        <taxon>Mollusca</taxon>
        <taxon>Bivalvia</taxon>
        <taxon>Autobranchia</taxon>
        <taxon>Heteroconchia</taxon>
        <taxon>Euheterodonta</taxon>
        <taxon>Imparidentia</taxon>
        <taxon>Neoheterodontei</taxon>
        <taxon>Myida</taxon>
        <taxon>Dreissenoidea</taxon>
        <taxon>Dreissenidae</taxon>
        <taxon>Dreissena</taxon>
    </lineage>
</organism>
<gene>
    <name evidence="2" type="ORF">DPMN_090548</name>
</gene>
<dbReference type="Proteomes" id="UP000828390">
    <property type="component" value="Unassembled WGS sequence"/>
</dbReference>
<sequence length="163" mass="18050">MSCAGSTSKSREPETVAGCQVESVWPKRSTREPETMAGCQVELGKPKGSLSKSRESETVAGCWAESYETVHPRSSSWFSLEEFCRYSKEPDHAEFKIAPVNSVAGLLHWRVLYLLAALLKPIYRSYWIEQFSCPQTVAGQLDSYPWDHGGRAVLSVVFGAIGS</sequence>
<evidence type="ECO:0000313" key="3">
    <source>
        <dbReference type="Proteomes" id="UP000828390"/>
    </source>
</evidence>
<reference evidence="2" key="1">
    <citation type="journal article" date="2019" name="bioRxiv">
        <title>The Genome of the Zebra Mussel, Dreissena polymorpha: A Resource for Invasive Species Research.</title>
        <authorList>
            <person name="McCartney M.A."/>
            <person name="Auch B."/>
            <person name="Kono T."/>
            <person name="Mallez S."/>
            <person name="Zhang Y."/>
            <person name="Obille A."/>
            <person name="Becker A."/>
            <person name="Abrahante J.E."/>
            <person name="Garbe J."/>
            <person name="Badalamenti J.P."/>
            <person name="Herman A."/>
            <person name="Mangelson H."/>
            <person name="Liachko I."/>
            <person name="Sullivan S."/>
            <person name="Sone E.D."/>
            <person name="Koren S."/>
            <person name="Silverstein K.A.T."/>
            <person name="Beckman K.B."/>
            <person name="Gohl D.M."/>
        </authorList>
    </citation>
    <scope>NUCLEOTIDE SEQUENCE</scope>
    <source>
        <strain evidence="2">Duluth1</strain>
        <tissue evidence="2">Whole animal</tissue>
    </source>
</reference>